<evidence type="ECO:0000256" key="1">
    <source>
        <dbReference type="SAM" id="MobiDB-lite"/>
    </source>
</evidence>
<feature type="compositionally biased region" description="Gly residues" evidence="1">
    <location>
        <begin position="235"/>
        <end position="248"/>
    </location>
</feature>
<feature type="region of interest" description="Disordered" evidence="1">
    <location>
        <begin position="65"/>
        <end position="118"/>
    </location>
</feature>
<accession>A0A6A5W377</accession>
<gene>
    <name evidence="2" type="ORF">P154DRAFT_344875</name>
</gene>
<protein>
    <submittedName>
        <fullName evidence="2">Uncharacterized protein</fullName>
    </submittedName>
</protein>
<dbReference type="EMBL" id="ML977639">
    <property type="protein sequence ID" value="KAF1995399.1"/>
    <property type="molecule type" value="Genomic_DNA"/>
</dbReference>
<feature type="region of interest" description="Disordered" evidence="1">
    <location>
        <begin position="148"/>
        <end position="301"/>
    </location>
</feature>
<dbReference type="AlphaFoldDB" id="A0A6A5W377"/>
<reference evidence="2" key="1">
    <citation type="journal article" date="2020" name="Stud. Mycol.">
        <title>101 Dothideomycetes genomes: a test case for predicting lifestyles and emergence of pathogens.</title>
        <authorList>
            <person name="Haridas S."/>
            <person name="Albert R."/>
            <person name="Binder M."/>
            <person name="Bloem J."/>
            <person name="Labutti K."/>
            <person name="Salamov A."/>
            <person name="Andreopoulos B."/>
            <person name="Baker S."/>
            <person name="Barry K."/>
            <person name="Bills G."/>
            <person name="Bluhm B."/>
            <person name="Cannon C."/>
            <person name="Castanera R."/>
            <person name="Culley D."/>
            <person name="Daum C."/>
            <person name="Ezra D."/>
            <person name="Gonzalez J."/>
            <person name="Henrissat B."/>
            <person name="Kuo A."/>
            <person name="Liang C."/>
            <person name="Lipzen A."/>
            <person name="Lutzoni F."/>
            <person name="Magnuson J."/>
            <person name="Mondo S."/>
            <person name="Nolan M."/>
            <person name="Ohm R."/>
            <person name="Pangilinan J."/>
            <person name="Park H.-J."/>
            <person name="Ramirez L."/>
            <person name="Alfaro M."/>
            <person name="Sun H."/>
            <person name="Tritt A."/>
            <person name="Yoshinaga Y."/>
            <person name="Zwiers L.-H."/>
            <person name="Turgeon B."/>
            <person name="Goodwin S."/>
            <person name="Spatafora J."/>
            <person name="Crous P."/>
            <person name="Grigoriev I."/>
        </authorList>
    </citation>
    <scope>NUCLEOTIDE SEQUENCE</scope>
    <source>
        <strain evidence="2">CBS 123094</strain>
    </source>
</reference>
<organism evidence="2 3">
    <name type="scientific">Amniculicola lignicola CBS 123094</name>
    <dbReference type="NCBI Taxonomy" id="1392246"/>
    <lineage>
        <taxon>Eukaryota</taxon>
        <taxon>Fungi</taxon>
        <taxon>Dikarya</taxon>
        <taxon>Ascomycota</taxon>
        <taxon>Pezizomycotina</taxon>
        <taxon>Dothideomycetes</taxon>
        <taxon>Pleosporomycetidae</taxon>
        <taxon>Pleosporales</taxon>
        <taxon>Amniculicolaceae</taxon>
        <taxon>Amniculicola</taxon>
    </lineage>
</organism>
<name>A0A6A5W377_9PLEO</name>
<keyword evidence="3" id="KW-1185">Reference proteome</keyword>
<feature type="compositionally biased region" description="Low complexity" evidence="1">
    <location>
        <begin position="203"/>
        <end position="215"/>
    </location>
</feature>
<dbReference type="Proteomes" id="UP000799779">
    <property type="component" value="Unassembled WGS sequence"/>
</dbReference>
<proteinExistence type="predicted"/>
<feature type="compositionally biased region" description="Low complexity" evidence="1">
    <location>
        <begin position="86"/>
        <end position="100"/>
    </location>
</feature>
<sequence length="301" mass="32130">MSLCFVPCRGLRVCQVIREGLTRLSEQLEKKTRAPGSAEAQLSRRGAAQSGYAVMSTGSAGSLFVCRSPNNGQRASKPNPTKDAGARGSRSQRTGRGSSRCPAANKGRRGRGNEGVVDGGAMLPRVVLFLDVGTAWVSWRDLRRGLRNERRRRWRQRSDGKGRNGQDGTKPRKRRRRGRGRMSVGELGQGGSRQLVVRGGGRAARATATATATARHCSTGDAVLQSGRELSGWRRGSGGRGGGGGDGEVCGERGEEDEEGCARVSSSPSTTWAERAGRPNDGGLICREGWPKATRRGSVSR</sequence>
<feature type="compositionally biased region" description="Polar residues" evidence="1">
    <location>
        <begin position="68"/>
        <end position="79"/>
    </location>
</feature>
<feature type="compositionally biased region" description="Basic residues" evidence="1">
    <location>
        <begin position="171"/>
        <end position="180"/>
    </location>
</feature>
<evidence type="ECO:0000313" key="3">
    <source>
        <dbReference type="Proteomes" id="UP000799779"/>
    </source>
</evidence>
<evidence type="ECO:0000313" key="2">
    <source>
        <dbReference type="EMBL" id="KAF1995399.1"/>
    </source>
</evidence>